<feature type="domain" description="Radical SAM core" evidence="8">
    <location>
        <begin position="33"/>
        <end position="190"/>
    </location>
</feature>
<gene>
    <name evidence="9" type="ORF">SDC9_23884</name>
</gene>
<keyword evidence="7" id="KW-0175">Coiled coil</keyword>
<evidence type="ECO:0000256" key="1">
    <source>
        <dbReference type="ARBA" id="ARBA00001966"/>
    </source>
</evidence>
<dbReference type="Gene3D" id="3.20.20.70">
    <property type="entry name" value="Aldolase class I"/>
    <property type="match status" value="1"/>
</dbReference>
<feature type="coiled-coil region" evidence="7">
    <location>
        <begin position="50"/>
        <end position="77"/>
    </location>
</feature>
<evidence type="ECO:0000259" key="8">
    <source>
        <dbReference type="Pfam" id="PF04055"/>
    </source>
</evidence>
<evidence type="ECO:0000256" key="2">
    <source>
        <dbReference type="ARBA" id="ARBA00022485"/>
    </source>
</evidence>
<evidence type="ECO:0000256" key="3">
    <source>
        <dbReference type="ARBA" id="ARBA00022691"/>
    </source>
</evidence>
<dbReference type="InterPro" id="IPR040084">
    <property type="entry name" value="GTPase_Obg"/>
</dbReference>
<dbReference type="InterPro" id="IPR058240">
    <property type="entry name" value="rSAM_sf"/>
</dbReference>
<sequence>MACFLFDDIVFGPVKSRRFGVSLGVNLLPLNMKFCTFNCVYCECGLTHPAQDKKAKLNNTESIINSLENRFRELKNSGLMPDNITFAGNGEPTLHPGFPTIIDNTIRLRDEIFPQAEITVLSNATRLHIPAVREALLRIDNNVLKLDAGTQETFELINRPASPVKLADIVSQLASFGGKVVIQTLFLRGVINGVSIDNTIESEIGPWLGYLEKIRPSLVMIYPIERNTPEQGIEKISQAELLDIARRLEPLSIPYEVF</sequence>
<comment type="cofactor">
    <cofactor evidence="1">
        <name>[4Fe-4S] cluster</name>
        <dbReference type="ChEBI" id="CHEBI:49883"/>
    </cofactor>
</comment>
<keyword evidence="5" id="KW-0408">Iron</keyword>
<dbReference type="GO" id="GO:0051539">
    <property type="term" value="F:4 iron, 4 sulfur cluster binding"/>
    <property type="evidence" value="ECO:0007669"/>
    <property type="project" value="UniProtKB-KW"/>
</dbReference>
<dbReference type="PANTHER" id="PTHR43787">
    <property type="entry name" value="FEMO COFACTOR BIOSYNTHESIS PROTEIN NIFB-RELATED"/>
    <property type="match status" value="1"/>
</dbReference>
<dbReference type="InterPro" id="IPR007197">
    <property type="entry name" value="rSAM"/>
</dbReference>
<dbReference type="GO" id="GO:0046872">
    <property type="term" value="F:metal ion binding"/>
    <property type="evidence" value="ECO:0007669"/>
    <property type="project" value="UniProtKB-KW"/>
</dbReference>
<dbReference type="SFLD" id="SFLDS00029">
    <property type="entry name" value="Radical_SAM"/>
    <property type="match status" value="1"/>
</dbReference>
<evidence type="ECO:0000256" key="4">
    <source>
        <dbReference type="ARBA" id="ARBA00022723"/>
    </source>
</evidence>
<keyword evidence="4" id="KW-0479">Metal-binding</keyword>
<dbReference type="SUPFAM" id="SSF102114">
    <property type="entry name" value="Radical SAM enzymes"/>
    <property type="match status" value="1"/>
</dbReference>
<dbReference type="GO" id="GO:0003824">
    <property type="term" value="F:catalytic activity"/>
    <property type="evidence" value="ECO:0007669"/>
    <property type="project" value="InterPro"/>
</dbReference>
<dbReference type="AlphaFoldDB" id="A0A644UGR2"/>
<organism evidence="9">
    <name type="scientific">bioreactor metagenome</name>
    <dbReference type="NCBI Taxonomy" id="1076179"/>
    <lineage>
        <taxon>unclassified sequences</taxon>
        <taxon>metagenomes</taxon>
        <taxon>ecological metagenomes</taxon>
    </lineage>
</organism>
<keyword evidence="3" id="KW-0949">S-adenosyl-L-methionine</keyword>
<dbReference type="InterPro" id="IPR013785">
    <property type="entry name" value="Aldolase_TIM"/>
</dbReference>
<keyword evidence="2" id="KW-0004">4Fe-4S</keyword>
<evidence type="ECO:0000256" key="7">
    <source>
        <dbReference type="SAM" id="Coils"/>
    </source>
</evidence>
<dbReference type="EMBL" id="VSSQ01000112">
    <property type="protein sequence ID" value="MPL78023.1"/>
    <property type="molecule type" value="Genomic_DNA"/>
</dbReference>
<evidence type="ECO:0000256" key="6">
    <source>
        <dbReference type="ARBA" id="ARBA00023014"/>
    </source>
</evidence>
<evidence type="ECO:0000313" key="9">
    <source>
        <dbReference type="EMBL" id="MPL78023.1"/>
    </source>
</evidence>
<accession>A0A644UGR2</accession>
<name>A0A644UGR2_9ZZZZ</name>
<dbReference type="PANTHER" id="PTHR43787:SF11">
    <property type="entry name" value="UPF0026 PROTEIN SLR1464"/>
    <property type="match status" value="1"/>
</dbReference>
<proteinExistence type="predicted"/>
<reference evidence="9" key="1">
    <citation type="submission" date="2019-08" db="EMBL/GenBank/DDBJ databases">
        <authorList>
            <person name="Kucharzyk K."/>
            <person name="Murdoch R.W."/>
            <person name="Higgins S."/>
            <person name="Loffler F."/>
        </authorList>
    </citation>
    <scope>NUCLEOTIDE SEQUENCE</scope>
</reference>
<dbReference type="CDD" id="cd01335">
    <property type="entry name" value="Radical_SAM"/>
    <property type="match status" value="1"/>
</dbReference>
<dbReference type="Pfam" id="PF04055">
    <property type="entry name" value="Radical_SAM"/>
    <property type="match status" value="1"/>
</dbReference>
<dbReference type="SFLD" id="SFLDG01083">
    <property type="entry name" value="Uncharacterised_Radical_SAM_Su"/>
    <property type="match status" value="1"/>
</dbReference>
<protein>
    <recommendedName>
        <fullName evidence="8">Radical SAM core domain-containing protein</fullName>
    </recommendedName>
</protein>
<evidence type="ECO:0000256" key="5">
    <source>
        <dbReference type="ARBA" id="ARBA00023004"/>
    </source>
</evidence>
<comment type="caution">
    <text evidence="9">The sequence shown here is derived from an EMBL/GenBank/DDBJ whole genome shotgun (WGS) entry which is preliminary data.</text>
</comment>
<keyword evidence="6" id="KW-0411">Iron-sulfur</keyword>